<dbReference type="PANTHER" id="PTHR30388">
    <property type="entry name" value="ALDEHYDE OXIDOREDUCTASE MOLYBDENUM COFACTOR ASSEMBLY PROTEIN"/>
    <property type="match status" value="1"/>
</dbReference>
<evidence type="ECO:0000259" key="1">
    <source>
        <dbReference type="Pfam" id="PF02625"/>
    </source>
</evidence>
<feature type="domain" description="XdhC Rossmann" evidence="2">
    <location>
        <begin position="144"/>
        <end position="288"/>
    </location>
</feature>
<protein>
    <submittedName>
        <fullName evidence="3">XdhC family protein</fullName>
    </submittedName>
</protein>
<organism evidence="3 4">
    <name type="scientific">Luteolibacter arcticus</name>
    <dbReference type="NCBI Taxonomy" id="1581411"/>
    <lineage>
        <taxon>Bacteria</taxon>
        <taxon>Pseudomonadati</taxon>
        <taxon>Verrucomicrobiota</taxon>
        <taxon>Verrucomicrobiia</taxon>
        <taxon>Verrucomicrobiales</taxon>
        <taxon>Verrucomicrobiaceae</taxon>
        <taxon>Luteolibacter</taxon>
    </lineage>
</organism>
<dbReference type="PANTHER" id="PTHR30388:SF6">
    <property type="entry name" value="XANTHINE DEHYDROGENASE SUBUNIT A-RELATED"/>
    <property type="match status" value="1"/>
</dbReference>
<dbReference type="Pfam" id="PF02625">
    <property type="entry name" value="XdhC_CoxI"/>
    <property type="match status" value="1"/>
</dbReference>
<accession>A0ABT3GS61</accession>
<dbReference type="InterPro" id="IPR003777">
    <property type="entry name" value="XdhC_CoxI"/>
</dbReference>
<dbReference type="Gene3D" id="3.40.50.720">
    <property type="entry name" value="NAD(P)-binding Rossmann-like Domain"/>
    <property type="match status" value="1"/>
</dbReference>
<keyword evidence="4" id="KW-1185">Reference proteome</keyword>
<feature type="domain" description="XdhC- CoxI" evidence="1">
    <location>
        <begin position="14"/>
        <end position="76"/>
    </location>
</feature>
<dbReference type="Pfam" id="PF13478">
    <property type="entry name" value="XdhC_C"/>
    <property type="match status" value="1"/>
</dbReference>
<dbReference type="Proteomes" id="UP001320876">
    <property type="component" value="Unassembled WGS sequence"/>
</dbReference>
<reference evidence="3 4" key="1">
    <citation type="submission" date="2022-10" db="EMBL/GenBank/DDBJ databases">
        <title>Luteolibacter arcticus strain CCTCC AB 2014275, whole genome shotgun sequencing project.</title>
        <authorList>
            <person name="Zhao G."/>
            <person name="Shen L."/>
        </authorList>
    </citation>
    <scope>NUCLEOTIDE SEQUENCE [LARGE SCALE GENOMIC DNA]</scope>
    <source>
        <strain evidence="3 4">CCTCC AB 2014275</strain>
    </source>
</reference>
<evidence type="ECO:0000313" key="4">
    <source>
        <dbReference type="Proteomes" id="UP001320876"/>
    </source>
</evidence>
<proteinExistence type="predicted"/>
<dbReference type="EMBL" id="JAPDDT010000024">
    <property type="protein sequence ID" value="MCW1926368.1"/>
    <property type="molecule type" value="Genomic_DNA"/>
</dbReference>
<gene>
    <name evidence="3" type="ORF">OKA05_27705</name>
</gene>
<evidence type="ECO:0000259" key="2">
    <source>
        <dbReference type="Pfam" id="PF13478"/>
    </source>
</evidence>
<name>A0ABT3GS61_9BACT</name>
<evidence type="ECO:0000313" key="3">
    <source>
        <dbReference type="EMBL" id="MCW1926368.1"/>
    </source>
</evidence>
<sequence length="315" mass="33859">MSDWPFLFDFARQHRGGRLALATLVAREGSSYRQPGARMLIAEDLSFCGSLSGGCLEEGIATTARKVFSEGRPERMVIDTRPHFGCPGKLHVQVEEIGPELIGRIESELLERRSLLLVTDSQGTRAAAGEAGDLLEKVVPPPRLVAVGWTPDMEPVLGFAATLGWERHRVLRDHRMTGDTPPVAGECIHVLAAEDVIRAFRPDPATAVLVMTHHLATDLAFLREILPAGYGYIGLLGSKRRRETLLAELGGLGLLEDPLVTERLHAPVGLDLGGHHPASIALAIVAEIQAVLAGASGGFLRDKTGTIHPQVLSLG</sequence>
<dbReference type="InterPro" id="IPR027051">
    <property type="entry name" value="XdhC_Rossmann_dom"/>
</dbReference>
<comment type="caution">
    <text evidence="3">The sequence shown here is derived from an EMBL/GenBank/DDBJ whole genome shotgun (WGS) entry which is preliminary data.</text>
</comment>
<dbReference type="RefSeq" id="WP_264490476.1">
    <property type="nucleotide sequence ID" value="NZ_JAPDDT010000024.1"/>
</dbReference>
<dbReference type="InterPro" id="IPR052698">
    <property type="entry name" value="MoCofactor_Util/Proc"/>
</dbReference>